<name>A0A0A0BYU4_9CELL</name>
<reference evidence="2 3" key="1">
    <citation type="submission" date="2013-08" db="EMBL/GenBank/DDBJ databases">
        <title>Genome sequencing of Cellulomonas bogoriensis 69B4.</title>
        <authorList>
            <person name="Chen F."/>
            <person name="Li Y."/>
            <person name="Wang G."/>
        </authorList>
    </citation>
    <scope>NUCLEOTIDE SEQUENCE [LARGE SCALE GENOMIC DNA]</scope>
    <source>
        <strain evidence="2 3">69B4</strain>
    </source>
</reference>
<evidence type="ECO:0000256" key="1">
    <source>
        <dbReference type="SAM" id="Phobius"/>
    </source>
</evidence>
<organism evidence="2 3">
    <name type="scientific">Cellulomonas bogoriensis 69B4 = DSM 16987</name>
    <dbReference type="NCBI Taxonomy" id="1386082"/>
    <lineage>
        <taxon>Bacteria</taxon>
        <taxon>Bacillati</taxon>
        <taxon>Actinomycetota</taxon>
        <taxon>Actinomycetes</taxon>
        <taxon>Micrococcales</taxon>
        <taxon>Cellulomonadaceae</taxon>
        <taxon>Cellulomonas</taxon>
    </lineage>
</organism>
<gene>
    <name evidence="2" type="ORF">N869_16055</name>
</gene>
<keyword evidence="1" id="KW-0812">Transmembrane</keyword>
<keyword evidence="3" id="KW-1185">Reference proteome</keyword>
<comment type="caution">
    <text evidence="2">The sequence shown here is derived from an EMBL/GenBank/DDBJ whole genome shotgun (WGS) entry which is preliminary data.</text>
</comment>
<dbReference type="EMBL" id="AXCZ01000065">
    <property type="protein sequence ID" value="KGM13125.1"/>
    <property type="molecule type" value="Genomic_DNA"/>
</dbReference>
<evidence type="ECO:0000313" key="3">
    <source>
        <dbReference type="Proteomes" id="UP000054314"/>
    </source>
</evidence>
<accession>A0A0A0BYU4</accession>
<feature type="transmembrane region" description="Helical" evidence="1">
    <location>
        <begin position="89"/>
        <end position="108"/>
    </location>
</feature>
<protein>
    <submittedName>
        <fullName evidence="2">Uncharacterized protein</fullName>
    </submittedName>
</protein>
<evidence type="ECO:0000313" key="2">
    <source>
        <dbReference type="EMBL" id="KGM13125.1"/>
    </source>
</evidence>
<sequence length="109" mass="11769">MLHSSLILQFFAVAFPAVALYLVGSVTETPWLSNAAGIILVGSGLILGLDGPVIARSFLVNMDFHEWNQAGRPDRWQYRAGSQPRATDLVWSVLGGLSVAAFFFGLVFG</sequence>
<keyword evidence="1" id="KW-0472">Membrane</keyword>
<dbReference type="RefSeq" id="WP_035059911.1">
    <property type="nucleotide sequence ID" value="NZ_AXCZ01000065.1"/>
</dbReference>
<dbReference type="AlphaFoldDB" id="A0A0A0BYU4"/>
<proteinExistence type="predicted"/>
<keyword evidence="1" id="KW-1133">Transmembrane helix</keyword>
<feature type="transmembrane region" description="Helical" evidence="1">
    <location>
        <begin position="35"/>
        <end position="55"/>
    </location>
</feature>
<dbReference type="Proteomes" id="UP000054314">
    <property type="component" value="Unassembled WGS sequence"/>
</dbReference>